<evidence type="ECO:0000313" key="3">
    <source>
        <dbReference type="EMBL" id="MCM0622787.1"/>
    </source>
</evidence>
<protein>
    <recommendedName>
        <fullName evidence="5">DUF4190 domain-containing protein</fullName>
    </recommendedName>
</protein>
<dbReference type="EMBL" id="JAMOIL010000049">
    <property type="protein sequence ID" value="MCM0622787.1"/>
    <property type="molecule type" value="Genomic_DNA"/>
</dbReference>
<dbReference type="Proteomes" id="UP001139485">
    <property type="component" value="Unassembled WGS sequence"/>
</dbReference>
<feature type="region of interest" description="Disordered" evidence="1">
    <location>
        <begin position="1"/>
        <end position="32"/>
    </location>
</feature>
<feature type="compositionally biased region" description="Polar residues" evidence="1">
    <location>
        <begin position="1"/>
        <end position="27"/>
    </location>
</feature>
<evidence type="ECO:0000256" key="2">
    <source>
        <dbReference type="SAM" id="Phobius"/>
    </source>
</evidence>
<feature type="transmembrane region" description="Helical" evidence="2">
    <location>
        <begin position="39"/>
        <end position="72"/>
    </location>
</feature>
<organism evidence="3 4">
    <name type="scientific">Nocardioides bruguierae</name>
    <dbReference type="NCBI Taxonomy" id="2945102"/>
    <lineage>
        <taxon>Bacteria</taxon>
        <taxon>Bacillati</taxon>
        <taxon>Actinomycetota</taxon>
        <taxon>Actinomycetes</taxon>
        <taxon>Propionibacteriales</taxon>
        <taxon>Nocardioidaceae</taxon>
        <taxon>Nocardioides</taxon>
    </lineage>
</organism>
<comment type="caution">
    <text evidence="3">The sequence shown here is derived from an EMBL/GenBank/DDBJ whole genome shotgun (WGS) entry which is preliminary data.</text>
</comment>
<evidence type="ECO:0000313" key="4">
    <source>
        <dbReference type="Proteomes" id="UP001139485"/>
    </source>
</evidence>
<accession>A0A9X2DCD1</accession>
<sequence length="148" mass="15014">MTGDQNPYGEQSAYPQTPAEQSPQQPYAPTEKKGGPGLAIAALAVGILALLTSLTVIGGLLGGLIALVLGLVASSKAKKGRATGRAMAVIGWLLGLVSMLVAVAVIVVGVLVFQSDDFQNLQDCVASAGDDQSARDACAQEFGTSITN</sequence>
<reference evidence="3" key="1">
    <citation type="submission" date="2022-05" db="EMBL/GenBank/DDBJ databases">
        <authorList>
            <person name="Tuo L."/>
        </authorList>
    </citation>
    <scope>NUCLEOTIDE SEQUENCE</scope>
    <source>
        <strain evidence="3">BSK12Z-4</strain>
    </source>
</reference>
<dbReference type="RefSeq" id="WP_250051050.1">
    <property type="nucleotide sequence ID" value="NZ_JAMJPH010000001.1"/>
</dbReference>
<dbReference type="AlphaFoldDB" id="A0A9X2DCD1"/>
<evidence type="ECO:0000256" key="1">
    <source>
        <dbReference type="SAM" id="MobiDB-lite"/>
    </source>
</evidence>
<gene>
    <name evidence="3" type="ORF">M8330_21075</name>
</gene>
<keyword evidence="2" id="KW-1133">Transmembrane helix</keyword>
<keyword evidence="2" id="KW-0472">Membrane</keyword>
<keyword evidence="2" id="KW-0812">Transmembrane</keyword>
<feature type="transmembrane region" description="Helical" evidence="2">
    <location>
        <begin position="92"/>
        <end position="113"/>
    </location>
</feature>
<proteinExistence type="predicted"/>
<name>A0A9X2DCD1_9ACTN</name>
<evidence type="ECO:0008006" key="5">
    <source>
        <dbReference type="Google" id="ProtNLM"/>
    </source>
</evidence>
<keyword evidence="4" id="KW-1185">Reference proteome</keyword>